<name>A0A8J3UK09_9ACTN</name>
<reference evidence="7" key="1">
    <citation type="submission" date="2021-01" db="EMBL/GenBank/DDBJ databases">
        <title>Whole genome shotgun sequence of Planotetraspora silvatica NBRC 100141.</title>
        <authorList>
            <person name="Komaki H."/>
            <person name="Tamura T."/>
        </authorList>
    </citation>
    <scope>NUCLEOTIDE SEQUENCE</scope>
    <source>
        <strain evidence="7">NBRC 100141</strain>
    </source>
</reference>
<dbReference type="Pfam" id="PF00497">
    <property type="entry name" value="SBP_bac_3"/>
    <property type="match status" value="1"/>
</dbReference>
<protein>
    <recommendedName>
        <fullName evidence="6">Protein kinase domain-containing protein</fullName>
    </recommendedName>
</protein>
<dbReference type="InterPro" id="IPR011009">
    <property type="entry name" value="Kinase-like_dom_sf"/>
</dbReference>
<dbReference type="GO" id="GO:0004674">
    <property type="term" value="F:protein serine/threonine kinase activity"/>
    <property type="evidence" value="ECO:0007669"/>
    <property type="project" value="TreeGrafter"/>
</dbReference>
<gene>
    <name evidence="7" type="ORF">Psi02_36380</name>
</gene>
<dbReference type="Gene3D" id="1.10.510.10">
    <property type="entry name" value="Transferase(Phosphotransferase) domain 1"/>
    <property type="match status" value="1"/>
</dbReference>
<dbReference type="Proteomes" id="UP000644610">
    <property type="component" value="Unassembled WGS sequence"/>
</dbReference>
<dbReference type="EMBL" id="BOOQ01000023">
    <property type="protein sequence ID" value="GII47214.1"/>
    <property type="molecule type" value="Genomic_DNA"/>
</dbReference>
<dbReference type="SUPFAM" id="SSF53850">
    <property type="entry name" value="Periplasmic binding protein-like II"/>
    <property type="match status" value="1"/>
</dbReference>
<dbReference type="GO" id="GO:0005524">
    <property type="term" value="F:ATP binding"/>
    <property type="evidence" value="ECO:0007669"/>
    <property type="project" value="UniProtKB-KW"/>
</dbReference>
<keyword evidence="1" id="KW-0808">Transferase</keyword>
<keyword evidence="8" id="KW-1185">Reference proteome</keyword>
<dbReference type="Gene3D" id="3.30.200.20">
    <property type="entry name" value="Phosphorylase Kinase, domain 1"/>
    <property type="match status" value="1"/>
</dbReference>
<accession>A0A8J3UK09</accession>
<keyword evidence="4" id="KW-0067">ATP-binding</keyword>
<dbReference type="PROSITE" id="PS00108">
    <property type="entry name" value="PROTEIN_KINASE_ST"/>
    <property type="match status" value="1"/>
</dbReference>
<evidence type="ECO:0000256" key="2">
    <source>
        <dbReference type="ARBA" id="ARBA00022741"/>
    </source>
</evidence>
<dbReference type="Pfam" id="PF00069">
    <property type="entry name" value="Pkinase"/>
    <property type="match status" value="1"/>
</dbReference>
<dbReference type="SUPFAM" id="SSF56112">
    <property type="entry name" value="Protein kinase-like (PK-like)"/>
    <property type="match status" value="1"/>
</dbReference>
<dbReference type="PANTHER" id="PTHR43289:SF34">
    <property type="entry name" value="SERINE_THREONINE-PROTEIN KINASE YBDM-RELATED"/>
    <property type="match status" value="1"/>
</dbReference>
<dbReference type="InterPro" id="IPR000719">
    <property type="entry name" value="Prot_kinase_dom"/>
</dbReference>
<proteinExistence type="predicted"/>
<evidence type="ECO:0000313" key="8">
    <source>
        <dbReference type="Proteomes" id="UP000644610"/>
    </source>
</evidence>
<dbReference type="SMART" id="SM00062">
    <property type="entry name" value="PBPb"/>
    <property type="match status" value="1"/>
</dbReference>
<keyword evidence="3" id="KW-0418">Kinase</keyword>
<feature type="region of interest" description="Disordered" evidence="5">
    <location>
        <begin position="376"/>
        <end position="417"/>
    </location>
</feature>
<dbReference type="PANTHER" id="PTHR43289">
    <property type="entry name" value="MITOGEN-ACTIVATED PROTEIN KINASE KINASE KINASE 20-RELATED"/>
    <property type="match status" value="1"/>
</dbReference>
<evidence type="ECO:0000313" key="7">
    <source>
        <dbReference type="EMBL" id="GII47214.1"/>
    </source>
</evidence>
<comment type="caution">
    <text evidence="7">The sequence shown here is derived from an EMBL/GenBank/DDBJ whole genome shotgun (WGS) entry which is preliminary data.</text>
</comment>
<sequence>MPEVEPLGRGDPTQLGPFVLTGRIGEGGQGVVYLGENEAGDRAAVKLLHIKFSGDTIARSRFARELKAAQRVAGFCTARVIAADLDGDTPYIASEYIDGRSLRETVESYGPLNGAALERLAVGTATALIAIHRAGIVHRDFKPDNVLIAEDGPRVVDFGIARIVDSTGTVTSRAVGTPAYMAPEQISGEPVGPPADVFAWGSTMAFAATGTAVFGGSSIAAVLNRILNHDIDVSVLPERIRDVVNSCLTKSAASRPTAEQLLLRLLGHAESPGPSTGVLSAVEPEASENAGMTAVAASAGATVNSGGGSGQDRPSGPADVGPGRESTRDLTAEPVALPVAEPVALPIAEPAAPPIAEEEPAETTSPDWIAIFRGSPAIVDRPRPPASAGSRAPTEFRTGSPPGGHGGRPRPRSKGGRARWIAVATAAVALAATGAVVLSNKIASERGGGADPTGISTSGPPAAALVPVIDKARSTHRLTIAVKGDLPGVGLETGGAFTGFEVDVATYIAGKLGVPASGITFRRVARSERTGALKNGDADMVLATYSYDENKGDGVTFAGPYYTAHADVLVREDSGIRGLKDLAGHVLCAPQGTDAYRVVERTVGGAEAGGVEGVPAANYAVCMDLLAQGRVDGVPGDDLILAGFADRAQGMDLAVLGVKLTDQRYSVGLPPKDARTCAVVRDAIAEMYADGTMKTLAEKHFSHVRFDLQQKAPPVLSCD</sequence>
<evidence type="ECO:0000256" key="5">
    <source>
        <dbReference type="SAM" id="MobiDB-lite"/>
    </source>
</evidence>
<evidence type="ECO:0000256" key="3">
    <source>
        <dbReference type="ARBA" id="ARBA00022777"/>
    </source>
</evidence>
<dbReference type="InterPro" id="IPR008271">
    <property type="entry name" value="Ser/Thr_kinase_AS"/>
</dbReference>
<organism evidence="7 8">
    <name type="scientific">Planotetraspora silvatica</name>
    <dbReference type="NCBI Taxonomy" id="234614"/>
    <lineage>
        <taxon>Bacteria</taxon>
        <taxon>Bacillati</taxon>
        <taxon>Actinomycetota</taxon>
        <taxon>Actinomycetes</taxon>
        <taxon>Streptosporangiales</taxon>
        <taxon>Streptosporangiaceae</taxon>
        <taxon>Planotetraspora</taxon>
    </lineage>
</organism>
<dbReference type="PROSITE" id="PS50011">
    <property type="entry name" value="PROTEIN_KINASE_DOM"/>
    <property type="match status" value="1"/>
</dbReference>
<dbReference type="CDD" id="cd14014">
    <property type="entry name" value="STKc_PknB_like"/>
    <property type="match status" value="1"/>
</dbReference>
<feature type="domain" description="Protein kinase" evidence="6">
    <location>
        <begin position="18"/>
        <end position="271"/>
    </location>
</feature>
<evidence type="ECO:0000256" key="4">
    <source>
        <dbReference type="ARBA" id="ARBA00022840"/>
    </source>
</evidence>
<evidence type="ECO:0000259" key="6">
    <source>
        <dbReference type="PROSITE" id="PS50011"/>
    </source>
</evidence>
<feature type="compositionally biased region" description="Basic residues" evidence="5">
    <location>
        <begin position="407"/>
        <end position="417"/>
    </location>
</feature>
<evidence type="ECO:0000256" key="1">
    <source>
        <dbReference type="ARBA" id="ARBA00022679"/>
    </source>
</evidence>
<dbReference type="AlphaFoldDB" id="A0A8J3UK09"/>
<dbReference type="Gene3D" id="3.40.190.10">
    <property type="entry name" value="Periplasmic binding protein-like II"/>
    <property type="match status" value="2"/>
</dbReference>
<feature type="region of interest" description="Disordered" evidence="5">
    <location>
        <begin position="300"/>
        <end position="328"/>
    </location>
</feature>
<dbReference type="InterPro" id="IPR001638">
    <property type="entry name" value="Solute-binding_3/MltF_N"/>
</dbReference>
<keyword evidence="2" id="KW-0547">Nucleotide-binding</keyword>